<evidence type="ECO:0000313" key="2">
    <source>
        <dbReference type="Proteomes" id="UP001281761"/>
    </source>
</evidence>
<dbReference type="Proteomes" id="UP001281761">
    <property type="component" value="Unassembled WGS sequence"/>
</dbReference>
<proteinExistence type="predicted"/>
<keyword evidence="2" id="KW-1185">Reference proteome</keyword>
<sequence length="170" mass="18578">MDILSSPIVLLNADVQIAPDSGRLCPFVVSLENPSSAPASMIRSSAFVLSDCHSLSVEGTKIADNSSTLLFFLKQLRQTGLIHLRAINPSHNNFRSHTFSQHLLVFLRTFTNNPNSTVRLCLVRVPFECDSREHHVLSLLWQPNSPTGGSCEVDKDAASSLAAKGFSMTL</sequence>
<evidence type="ECO:0000313" key="1">
    <source>
        <dbReference type="EMBL" id="KAK2950320.1"/>
    </source>
</evidence>
<dbReference type="EMBL" id="JARBJD010000138">
    <property type="protein sequence ID" value="KAK2950320.1"/>
    <property type="molecule type" value="Genomic_DNA"/>
</dbReference>
<name>A0ABQ9XJI1_9EUKA</name>
<organism evidence="1 2">
    <name type="scientific">Blattamonas nauphoetae</name>
    <dbReference type="NCBI Taxonomy" id="2049346"/>
    <lineage>
        <taxon>Eukaryota</taxon>
        <taxon>Metamonada</taxon>
        <taxon>Preaxostyla</taxon>
        <taxon>Oxymonadida</taxon>
        <taxon>Blattamonas</taxon>
    </lineage>
</organism>
<comment type="caution">
    <text evidence="1">The sequence shown here is derived from an EMBL/GenBank/DDBJ whole genome shotgun (WGS) entry which is preliminary data.</text>
</comment>
<gene>
    <name evidence="1" type="ORF">BLNAU_14731</name>
</gene>
<accession>A0ABQ9XJI1</accession>
<protein>
    <submittedName>
        <fullName evidence="1">Uncharacterized protein</fullName>
    </submittedName>
</protein>
<reference evidence="1 2" key="1">
    <citation type="journal article" date="2022" name="bioRxiv">
        <title>Genomics of Preaxostyla Flagellates Illuminates Evolutionary Transitions and the Path Towards Mitochondrial Loss.</title>
        <authorList>
            <person name="Novak L.V.F."/>
            <person name="Treitli S.C."/>
            <person name="Pyrih J."/>
            <person name="Halakuc P."/>
            <person name="Pipaliya S.V."/>
            <person name="Vacek V."/>
            <person name="Brzon O."/>
            <person name="Soukal P."/>
            <person name="Eme L."/>
            <person name="Dacks J.B."/>
            <person name="Karnkowska A."/>
            <person name="Elias M."/>
            <person name="Hampl V."/>
        </authorList>
    </citation>
    <scope>NUCLEOTIDE SEQUENCE [LARGE SCALE GENOMIC DNA]</scope>
    <source>
        <strain evidence="1">NAU3</strain>
        <tissue evidence="1">Gut</tissue>
    </source>
</reference>